<dbReference type="SUPFAM" id="SSF52833">
    <property type="entry name" value="Thioredoxin-like"/>
    <property type="match status" value="1"/>
</dbReference>
<reference evidence="6" key="1">
    <citation type="journal article" date="2016" name="Ticks Tick Borne Dis.">
        <title>De novo assembly and annotation of the salivary gland transcriptome of Rhipicephalus appendiculatus male and female ticks during blood feeding.</title>
        <authorList>
            <person name="de Castro M.H."/>
            <person name="de Klerk D."/>
            <person name="Pienaar R."/>
            <person name="Latif A.A."/>
            <person name="Rees D.J."/>
            <person name="Mans B.J."/>
        </authorList>
    </citation>
    <scope>NUCLEOTIDE SEQUENCE</scope>
    <source>
        <tissue evidence="6">Salivary glands</tissue>
    </source>
</reference>
<dbReference type="InterPro" id="IPR054109">
    <property type="entry name" value="UBA_8"/>
</dbReference>
<dbReference type="InterPro" id="IPR050730">
    <property type="entry name" value="UBX_domain-protein"/>
</dbReference>
<dbReference type="InterPro" id="IPR029071">
    <property type="entry name" value="Ubiquitin-like_domsf"/>
</dbReference>
<dbReference type="PROSITE" id="PS50033">
    <property type="entry name" value="UBX"/>
    <property type="match status" value="1"/>
</dbReference>
<dbReference type="Gene3D" id="3.10.20.90">
    <property type="entry name" value="Phosphatidylinositol 3-kinase Catalytic Subunit, Chain A, domain 1"/>
    <property type="match status" value="1"/>
</dbReference>
<evidence type="ECO:0000256" key="4">
    <source>
        <dbReference type="SAM" id="Coils"/>
    </source>
</evidence>
<name>A0A131YTZ1_RHIAP</name>
<dbReference type="GO" id="GO:0043130">
    <property type="term" value="F:ubiquitin binding"/>
    <property type="evidence" value="ECO:0007669"/>
    <property type="project" value="TreeGrafter"/>
</dbReference>
<dbReference type="PANTHER" id="PTHR23322">
    <property type="entry name" value="FAS-ASSOCIATED PROTEIN"/>
    <property type="match status" value="1"/>
</dbReference>
<feature type="domain" description="UBX" evidence="5">
    <location>
        <begin position="362"/>
        <end position="444"/>
    </location>
</feature>
<dbReference type="Pfam" id="PF22566">
    <property type="entry name" value="UBA_8"/>
    <property type="match status" value="1"/>
</dbReference>
<dbReference type="Pfam" id="PF21021">
    <property type="entry name" value="FAF1"/>
    <property type="match status" value="1"/>
</dbReference>
<dbReference type="Gene3D" id="1.10.8.10">
    <property type="entry name" value="DNA helicase RuvA subunit, C-terminal domain"/>
    <property type="match status" value="1"/>
</dbReference>
<evidence type="ECO:0000313" key="6">
    <source>
        <dbReference type="EMBL" id="JAP82427.1"/>
    </source>
</evidence>
<dbReference type="EMBL" id="GEDV01006130">
    <property type="protein sequence ID" value="JAP82427.1"/>
    <property type="molecule type" value="Transcribed_RNA"/>
</dbReference>
<evidence type="ECO:0000256" key="2">
    <source>
        <dbReference type="ARBA" id="ARBA00022490"/>
    </source>
</evidence>
<accession>A0A131YTZ1</accession>
<dbReference type="GO" id="GO:0036503">
    <property type="term" value="P:ERAD pathway"/>
    <property type="evidence" value="ECO:0007669"/>
    <property type="project" value="TreeGrafter"/>
</dbReference>
<dbReference type="Pfam" id="PF00789">
    <property type="entry name" value="UBX"/>
    <property type="match status" value="1"/>
</dbReference>
<evidence type="ECO:0000259" key="5">
    <source>
        <dbReference type="PROSITE" id="PS50033"/>
    </source>
</evidence>
<dbReference type="CDD" id="cd14414">
    <property type="entry name" value="UBA_FAF2"/>
    <property type="match status" value="1"/>
</dbReference>
<dbReference type="CDD" id="cd16120">
    <property type="entry name" value="UBX_UBXN3B"/>
    <property type="match status" value="1"/>
</dbReference>
<dbReference type="InterPro" id="IPR049483">
    <property type="entry name" value="FAF1_2-like_UAS"/>
</dbReference>
<organism evidence="6">
    <name type="scientific">Rhipicephalus appendiculatus</name>
    <name type="common">Brown ear tick</name>
    <dbReference type="NCBI Taxonomy" id="34631"/>
    <lineage>
        <taxon>Eukaryota</taxon>
        <taxon>Metazoa</taxon>
        <taxon>Ecdysozoa</taxon>
        <taxon>Arthropoda</taxon>
        <taxon>Chelicerata</taxon>
        <taxon>Arachnida</taxon>
        <taxon>Acari</taxon>
        <taxon>Parasitiformes</taxon>
        <taxon>Ixodida</taxon>
        <taxon>Ixodoidea</taxon>
        <taxon>Ixodidae</taxon>
        <taxon>Rhipicephalinae</taxon>
        <taxon>Rhipicephalus</taxon>
        <taxon>Rhipicephalus</taxon>
    </lineage>
</organism>
<evidence type="ECO:0000256" key="3">
    <source>
        <dbReference type="ARBA" id="ARBA00023054"/>
    </source>
</evidence>
<evidence type="ECO:0000256" key="1">
    <source>
        <dbReference type="ARBA" id="ARBA00004496"/>
    </source>
</evidence>
<dbReference type="Gene3D" id="3.40.30.10">
    <property type="entry name" value="Glutaredoxin"/>
    <property type="match status" value="1"/>
</dbReference>
<dbReference type="InterPro" id="IPR001012">
    <property type="entry name" value="UBX_dom"/>
</dbReference>
<feature type="coiled-coil region" evidence="4">
    <location>
        <begin position="303"/>
        <end position="344"/>
    </location>
</feature>
<proteinExistence type="predicted"/>
<protein>
    <submittedName>
        <fullName evidence="6">FAS-associated factor 2</fullName>
    </submittedName>
</protein>
<dbReference type="PANTHER" id="PTHR23322:SF1">
    <property type="entry name" value="FAS-ASSOCIATED FACTOR 2"/>
    <property type="match status" value="1"/>
</dbReference>
<keyword evidence="2" id="KW-0963">Cytoplasm</keyword>
<dbReference type="SMART" id="SM00594">
    <property type="entry name" value="UAS"/>
    <property type="match status" value="1"/>
</dbReference>
<dbReference type="InterPro" id="IPR006577">
    <property type="entry name" value="UAS"/>
</dbReference>
<keyword evidence="3 4" id="KW-0175">Coiled coil</keyword>
<comment type="subcellular location">
    <subcellularLocation>
        <location evidence="1">Cytoplasm</location>
    </subcellularLocation>
</comment>
<dbReference type="GO" id="GO:0005783">
    <property type="term" value="C:endoplasmic reticulum"/>
    <property type="evidence" value="ECO:0007669"/>
    <property type="project" value="TreeGrafter"/>
</dbReference>
<dbReference type="AlphaFoldDB" id="A0A131YTZ1"/>
<sequence>MVIVSKMAESNDLSASQTEKLLQFQDLTTIEDLERCREILDRHNWDLEVAVQDTLNIQEGTPSVYSPPSSRQPSVVVDHADQRLFYSVQSWQPSGLLGWGKFIITFPFSFFYNTLLNIIRYAWRIIWPGPRRLGTDPLADVLNFIQTFETRYGSNHPVFYQGTYSQALNDAKRELKFLLIYLHGDDHQDTPTFCRDVLSYQPLVDFINGHMLFWACSVNHSEGYRVSQALRENTYPFLAMIVLRDHRMTVVGRLEGLMEPDTVLLRLQQIMVDNEAALITARMERDERSLTQSLRQQQDEAYQASLLADQEKERRRLEEVRRQQEEEQRQRERALQEQQRKEEIQRMKLELVDQIPEEPPDSDPGSIHLVIKLPTGTRLERRFRRTQSLKYLYFYVFCQADAPNSFEIITNFPRRTLPCEPTRECPEPPSFAEIGLGKTETVFVRDLDA</sequence>
<dbReference type="SUPFAM" id="SSF54236">
    <property type="entry name" value="Ubiquitin-like"/>
    <property type="match status" value="1"/>
</dbReference>
<dbReference type="InterPro" id="IPR036249">
    <property type="entry name" value="Thioredoxin-like_sf"/>
</dbReference>